<gene>
    <name evidence="1" type="ORF">ILYODFUR_010734</name>
</gene>
<protein>
    <submittedName>
        <fullName evidence="1">Uncharacterized protein</fullName>
    </submittedName>
</protein>
<keyword evidence="2" id="KW-1185">Reference proteome</keyword>
<evidence type="ECO:0000313" key="2">
    <source>
        <dbReference type="Proteomes" id="UP001482620"/>
    </source>
</evidence>
<comment type="caution">
    <text evidence="1">The sequence shown here is derived from an EMBL/GenBank/DDBJ whole genome shotgun (WGS) entry which is preliminary data.</text>
</comment>
<evidence type="ECO:0000313" key="1">
    <source>
        <dbReference type="EMBL" id="MEQ2240032.1"/>
    </source>
</evidence>
<proteinExistence type="predicted"/>
<accession>A0ABV0U4A9</accession>
<organism evidence="1 2">
    <name type="scientific">Ilyodon furcidens</name>
    <name type="common">goldbreast splitfin</name>
    <dbReference type="NCBI Taxonomy" id="33524"/>
    <lineage>
        <taxon>Eukaryota</taxon>
        <taxon>Metazoa</taxon>
        <taxon>Chordata</taxon>
        <taxon>Craniata</taxon>
        <taxon>Vertebrata</taxon>
        <taxon>Euteleostomi</taxon>
        <taxon>Actinopterygii</taxon>
        <taxon>Neopterygii</taxon>
        <taxon>Teleostei</taxon>
        <taxon>Neoteleostei</taxon>
        <taxon>Acanthomorphata</taxon>
        <taxon>Ovalentaria</taxon>
        <taxon>Atherinomorphae</taxon>
        <taxon>Cyprinodontiformes</taxon>
        <taxon>Goodeidae</taxon>
        <taxon>Ilyodon</taxon>
    </lineage>
</organism>
<dbReference type="Proteomes" id="UP001482620">
    <property type="component" value="Unassembled WGS sequence"/>
</dbReference>
<sequence length="100" mass="11349">MTRVGKSKDLEMKENYHMPGSNDRIFMQICGPIFPFRQALTRYSCCVQCVKSDLVCSEGRWDRSDFKSGTFNMLDCLGPISFCVGCSAKTNEHSLFECDV</sequence>
<dbReference type="EMBL" id="JAHRIQ010058716">
    <property type="protein sequence ID" value="MEQ2240032.1"/>
    <property type="molecule type" value="Genomic_DNA"/>
</dbReference>
<reference evidence="1 2" key="1">
    <citation type="submission" date="2021-06" db="EMBL/GenBank/DDBJ databases">
        <authorList>
            <person name="Palmer J.M."/>
        </authorList>
    </citation>
    <scope>NUCLEOTIDE SEQUENCE [LARGE SCALE GENOMIC DNA]</scope>
    <source>
        <strain evidence="2">if_2019</strain>
        <tissue evidence="1">Muscle</tissue>
    </source>
</reference>
<name>A0ABV0U4A9_9TELE</name>